<name>A0AAD4UTE8_PRUDU</name>
<keyword evidence="2" id="KW-1185">Reference proteome</keyword>
<accession>A0AAD4UTE8</accession>
<organism evidence="1 2">
    <name type="scientific">Prunus dulcis</name>
    <name type="common">Almond</name>
    <name type="synonym">Amygdalus dulcis</name>
    <dbReference type="NCBI Taxonomy" id="3755"/>
    <lineage>
        <taxon>Eukaryota</taxon>
        <taxon>Viridiplantae</taxon>
        <taxon>Streptophyta</taxon>
        <taxon>Embryophyta</taxon>
        <taxon>Tracheophyta</taxon>
        <taxon>Spermatophyta</taxon>
        <taxon>Magnoliopsida</taxon>
        <taxon>eudicotyledons</taxon>
        <taxon>Gunneridae</taxon>
        <taxon>Pentapetalae</taxon>
        <taxon>rosids</taxon>
        <taxon>fabids</taxon>
        <taxon>Rosales</taxon>
        <taxon>Rosaceae</taxon>
        <taxon>Amygdaloideae</taxon>
        <taxon>Amygdaleae</taxon>
        <taxon>Prunus</taxon>
    </lineage>
</organism>
<evidence type="ECO:0000313" key="1">
    <source>
        <dbReference type="EMBL" id="KAI5312464.1"/>
    </source>
</evidence>
<protein>
    <submittedName>
        <fullName evidence="1">Uncharacterized protein</fullName>
    </submittedName>
</protein>
<comment type="caution">
    <text evidence="1">The sequence shown here is derived from an EMBL/GenBank/DDBJ whole genome shotgun (WGS) entry which is preliminary data.</text>
</comment>
<proteinExistence type="predicted"/>
<evidence type="ECO:0000313" key="2">
    <source>
        <dbReference type="Proteomes" id="UP001054821"/>
    </source>
</evidence>
<dbReference type="EMBL" id="JAJFAZ020000008">
    <property type="protein sequence ID" value="KAI5312464.1"/>
    <property type="molecule type" value="Genomic_DNA"/>
</dbReference>
<dbReference type="AlphaFoldDB" id="A0AAD4UTE8"/>
<gene>
    <name evidence="1" type="ORF">L3X38_041637</name>
</gene>
<dbReference type="Proteomes" id="UP001054821">
    <property type="component" value="Chromosome 8"/>
</dbReference>
<reference evidence="1 2" key="1">
    <citation type="journal article" date="2022" name="G3 (Bethesda)">
        <title>Whole-genome sequence and methylome profiling of the almond [Prunus dulcis (Mill.) D.A. Webb] cultivar 'Nonpareil'.</title>
        <authorList>
            <person name="D'Amico-Willman K.M."/>
            <person name="Ouma W.Z."/>
            <person name="Meulia T."/>
            <person name="Sideli G.M."/>
            <person name="Gradziel T.M."/>
            <person name="Fresnedo-Ramirez J."/>
        </authorList>
    </citation>
    <scope>NUCLEOTIDE SEQUENCE [LARGE SCALE GENOMIC DNA]</scope>
    <source>
        <strain evidence="1">Clone GOH B32 T37-40</strain>
    </source>
</reference>
<sequence>MVATSCSRAVSMVTCTTLGVHQPDLKLYLYKPRSKKSQPPIRRPPNTWRSLPLGFPTLSVSCWWMEVRWLWFF</sequence>